<keyword evidence="2" id="KW-1133">Transmembrane helix</keyword>
<evidence type="ECO:0000256" key="2">
    <source>
        <dbReference type="SAM" id="Phobius"/>
    </source>
</evidence>
<sequence length="182" mass="18248">MSGRPDAERGSATVWVLALSGVLAVVGLAAVLVGAAVVARHRASGAADLAALAAAVRAVAGGDACATAAEIARANAAELTDCAVGAGSVVDVEVSVPVRLGELGVFSATARARAGPVSPAGLPVGREASDARRQRAGADLAQFLEERRPLPDVTVVADDDVHDPRYPGVPHARRAARRQPAA</sequence>
<proteinExistence type="predicted"/>
<dbReference type="EMBL" id="CADCTI010000078">
    <property type="protein sequence ID" value="CAA9225654.1"/>
    <property type="molecule type" value="Genomic_DNA"/>
</dbReference>
<accession>A0A6J4HJJ5</accession>
<reference evidence="3" key="1">
    <citation type="submission" date="2020-02" db="EMBL/GenBank/DDBJ databases">
        <authorList>
            <person name="Meier V. D."/>
        </authorList>
    </citation>
    <scope>NUCLEOTIDE SEQUENCE</scope>
    <source>
        <strain evidence="3">AVDCRST_MAG57</strain>
    </source>
</reference>
<organism evidence="3">
    <name type="scientific">uncultured Blastococcus sp</name>
    <dbReference type="NCBI Taxonomy" id="217144"/>
    <lineage>
        <taxon>Bacteria</taxon>
        <taxon>Bacillati</taxon>
        <taxon>Actinomycetota</taxon>
        <taxon>Actinomycetes</taxon>
        <taxon>Geodermatophilales</taxon>
        <taxon>Geodermatophilaceae</taxon>
        <taxon>Blastococcus</taxon>
        <taxon>environmental samples</taxon>
    </lineage>
</organism>
<evidence type="ECO:0000313" key="3">
    <source>
        <dbReference type="EMBL" id="CAA9225654.1"/>
    </source>
</evidence>
<protein>
    <submittedName>
        <fullName evidence="3">Uncharacterized protein</fullName>
    </submittedName>
</protein>
<dbReference type="InterPro" id="IPR021202">
    <property type="entry name" value="Rv3654c-like"/>
</dbReference>
<evidence type="ECO:0000256" key="1">
    <source>
        <dbReference type="SAM" id="MobiDB-lite"/>
    </source>
</evidence>
<dbReference type="NCBIfam" id="TIGR03816">
    <property type="entry name" value="tadE_like_DECH"/>
    <property type="match status" value="1"/>
</dbReference>
<feature type="transmembrane region" description="Helical" evidence="2">
    <location>
        <begin position="12"/>
        <end position="39"/>
    </location>
</feature>
<keyword evidence="2" id="KW-0812">Transmembrane</keyword>
<name>A0A6J4HJJ5_9ACTN</name>
<feature type="region of interest" description="Disordered" evidence="1">
    <location>
        <begin position="157"/>
        <end position="182"/>
    </location>
</feature>
<feature type="compositionally biased region" description="Basic residues" evidence="1">
    <location>
        <begin position="171"/>
        <end position="182"/>
    </location>
</feature>
<keyword evidence="2" id="KW-0472">Membrane</keyword>
<gene>
    <name evidence="3" type="ORF">AVDCRST_MAG57-766</name>
</gene>
<dbReference type="AlphaFoldDB" id="A0A6J4HJJ5"/>